<dbReference type="SUPFAM" id="SSF51126">
    <property type="entry name" value="Pectin lyase-like"/>
    <property type="match status" value="1"/>
</dbReference>
<dbReference type="InterPro" id="IPR039448">
    <property type="entry name" value="Beta_helix"/>
</dbReference>
<dbReference type="PANTHER" id="PTHR11319:SF35">
    <property type="entry name" value="OUTER MEMBRANE PROTEIN PMPC-RELATED"/>
    <property type="match status" value="1"/>
</dbReference>
<reference evidence="2 3" key="1">
    <citation type="journal article" date="2015" name="Microbiome">
        <title>Genomic resolution of linkages in carbon, nitrogen, and sulfur cycling among widespread estuary sediment bacteria.</title>
        <authorList>
            <person name="Baker B.J."/>
            <person name="Lazar C.S."/>
            <person name="Teske A.P."/>
            <person name="Dick G.J."/>
        </authorList>
    </citation>
    <scope>NUCLEOTIDE SEQUENCE [LARGE SCALE GENOMIC DNA]</scope>
    <source>
        <strain evidence="2">SM23_42</strain>
    </source>
</reference>
<evidence type="ECO:0000313" key="2">
    <source>
        <dbReference type="EMBL" id="KPK64707.1"/>
    </source>
</evidence>
<protein>
    <recommendedName>
        <fullName evidence="1">Right handed beta helix domain-containing protein</fullName>
    </recommendedName>
</protein>
<dbReference type="PANTHER" id="PTHR11319">
    <property type="entry name" value="G PROTEIN-COUPLED RECEPTOR-RELATED"/>
    <property type="match status" value="1"/>
</dbReference>
<accession>A0A0S8FVJ6</accession>
<name>A0A0S8FVJ6_UNCW3</name>
<dbReference type="Proteomes" id="UP000051373">
    <property type="component" value="Unassembled WGS sequence"/>
</dbReference>
<dbReference type="STRING" id="1703779.AMJ83_00475"/>
<dbReference type="AlphaFoldDB" id="A0A0S8FVJ6"/>
<dbReference type="Pfam" id="PF13229">
    <property type="entry name" value="Beta_helix"/>
    <property type="match status" value="2"/>
</dbReference>
<dbReference type="Gene3D" id="2.60.40.4070">
    <property type="match status" value="1"/>
</dbReference>
<evidence type="ECO:0000313" key="3">
    <source>
        <dbReference type="Proteomes" id="UP000051373"/>
    </source>
</evidence>
<comment type="caution">
    <text evidence="2">The sequence shown here is derived from an EMBL/GenBank/DDBJ whole genome shotgun (WGS) entry which is preliminary data.</text>
</comment>
<gene>
    <name evidence="2" type="ORF">AMJ83_00475</name>
</gene>
<organism evidence="2 3">
    <name type="scientific">candidate division WOR_3 bacterium SM23_42</name>
    <dbReference type="NCBI Taxonomy" id="1703779"/>
    <lineage>
        <taxon>Bacteria</taxon>
        <taxon>Bacteria division WOR-3</taxon>
    </lineage>
</organism>
<dbReference type="SMART" id="SM00710">
    <property type="entry name" value="PbH1"/>
    <property type="match status" value="11"/>
</dbReference>
<proteinExistence type="predicted"/>
<dbReference type="InterPro" id="IPR011050">
    <property type="entry name" value="Pectin_lyase_fold/virulence"/>
</dbReference>
<evidence type="ECO:0000259" key="1">
    <source>
        <dbReference type="Pfam" id="PF13229"/>
    </source>
</evidence>
<feature type="domain" description="Right handed beta helix" evidence="1">
    <location>
        <begin position="312"/>
        <end position="427"/>
    </location>
</feature>
<dbReference type="Gene3D" id="2.160.20.10">
    <property type="entry name" value="Single-stranded right-handed beta-helix, Pectin lyase-like"/>
    <property type="match status" value="2"/>
</dbReference>
<dbReference type="EMBL" id="LJUJ01000001">
    <property type="protein sequence ID" value="KPK64707.1"/>
    <property type="molecule type" value="Genomic_DNA"/>
</dbReference>
<sequence length="568" mass="59528">MNYTSTTPVVIVVFLLSTASATVWYIHPDSTLNSIQTGMNLCSNGDTVLVGAGTYFENINFYGMAITVQSEYGPDTTTIDGGSLSHPDTGSVVLFISGEDSNSVLNGFTITHGTGTVYPPLVVGGGIFCLNNSCPIISDNTIIENTSTYSGGGIACYAYASPIIRNNIITDNTSETGGGIIVGFNSSPIIENNTVVTNTASLRGGGIACGYNCSLNIISNTIADNTAWAQGGGLFIGEGCSVTVTGNTITGNTAVACGGGIITAINSVATITDNSIINNTGYNGGGIDISYNSSANVTNNTVTLNSAIEYGGGIFVGWNSTATISNNDIIDNLAPYGGGIACYDNCSPTITRNTITGNTALNYGSGIWCSVASSPSIDSCTISANSGGGVCCASGAIPEIHYSNITSNIGYGVQNLDPSTIANVQNNWWGDATGPYHPTTNPSGLGDSVSDYVDYDPWLTSPGVEEHRTVAPIILNLQVAPNPFADETQIRYMIHDPRYAIHEPKLSVYDAGGRWVKHFNHKSCIMHHGSTIRWDGTDHANRHLPAGTYFIVLHADKYTAVEKVLLIR</sequence>
<dbReference type="InterPro" id="IPR006626">
    <property type="entry name" value="PbH1"/>
</dbReference>
<dbReference type="InterPro" id="IPR012334">
    <property type="entry name" value="Pectin_lyas_fold"/>
</dbReference>
<feature type="domain" description="Right handed beta helix" evidence="1">
    <location>
        <begin position="139"/>
        <end position="258"/>
    </location>
</feature>
<dbReference type="PATRIC" id="fig|1703779.3.peg.173"/>